<dbReference type="InterPro" id="IPR011006">
    <property type="entry name" value="CheY-like_superfamily"/>
</dbReference>
<dbReference type="PROSITE" id="PS00676">
    <property type="entry name" value="SIGMA54_INTERACT_2"/>
    <property type="match status" value="1"/>
</dbReference>
<dbReference type="SUPFAM" id="SSF52540">
    <property type="entry name" value="P-loop containing nucleoside triphosphate hydrolases"/>
    <property type="match status" value="1"/>
</dbReference>
<dbReference type="GO" id="GO:0005524">
    <property type="term" value="F:ATP binding"/>
    <property type="evidence" value="ECO:0007669"/>
    <property type="project" value="UniProtKB-KW"/>
</dbReference>
<evidence type="ECO:0000256" key="3">
    <source>
        <dbReference type="ARBA" id="ARBA00022840"/>
    </source>
</evidence>
<evidence type="ECO:0000256" key="6">
    <source>
        <dbReference type="ARBA" id="ARBA00023163"/>
    </source>
</evidence>
<dbReference type="SUPFAM" id="SSF52172">
    <property type="entry name" value="CheY-like"/>
    <property type="match status" value="1"/>
</dbReference>
<dbReference type="PANTHER" id="PTHR32071">
    <property type="entry name" value="TRANSCRIPTIONAL REGULATORY PROTEIN"/>
    <property type="match status" value="1"/>
</dbReference>
<dbReference type="FunFam" id="3.40.50.300:FF:000006">
    <property type="entry name" value="DNA-binding transcriptional regulator NtrC"/>
    <property type="match status" value="1"/>
</dbReference>
<dbReference type="GO" id="GO:0006355">
    <property type="term" value="P:regulation of DNA-templated transcription"/>
    <property type="evidence" value="ECO:0007669"/>
    <property type="project" value="InterPro"/>
</dbReference>
<keyword evidence="2" id="KW-0547">Nucleotide-binding</keyword>
<dbReference type="EMBL" id="JACPRF010000359">
    <property type="protein sequence ID" value="MBI2877542.1"/>
    <property type="molecule type" value="Genomic_DNA"/>
</dbReference>
<evidence type="ECO:0000256" key="1">
    <source>
        <dbReference type="ARBA" id="ARBA00022553"/>
    </source>
</evidence>
<dbReference type="InterPro" id="IPR058031">
    <property type="entry name" value="AAA_lid_NorR"/>
</dbReference>
<evidence type="ECO:0000259" key="8">
    <source>
        <dbReference type="PROSITE" id="PS50045"/>
    </source>
</evidence>
<dbReference type="SMART" id="SM00448">
    <property type="entry name" value="REC"/>
    <property type="match status" value="1"/>
</dbReference>
<dbReference type="InterPro" id="IPR009057">
    <property type="entry name" value="Homeodomain-like_sf"/>
</dbReference>
<dbReference type="InterPro" id="IPR003593">
    <property type="entry name" value="AAA+_ATPase"/>
</dbReference>
<accession>A0A932FXM7</accession>
<dbReference type="Gene3D" id="3.40.50.2300">
    <property type="match status" value="1"/>
</dbReference>
<keyword evidence="6" id="KW-0804">Transcription</keyword>
<dbReference type="AlphaFoldDB" id="A0A932FXM7"/>
<dbReference type="GO" id="GO:0043565">
    <property type="term" value="F:sequence-specific DNA binding"/>
    <property type="evidence" value="ECO:0007669"/>
    <property type="project" value="InterPro"/>
</dbReference>
<dbReference type="PROSITE" id="PS50110">
    <property type="entry name" value="RESPONSE_REGULATORY"/>
    <property type="match status" value="1"/>
</dbReference>
<sequence length="451" mass="49964">MEQIRILVVEDDPEMVALLQDYLTREGFQVEAAFRGEEAVERVGELPFDLVVTDVRLGGIDGIDVLQTIKALRSEIPVVLITAFGSIESAVEAVKQGAFHYLAKPFKLNELKRIIEQALEDRQLREETVRLRREVEGRYRFGALIGKSPKMQEIFELISLVARSSSNVLISGESGTGKELVAKAIHCNSSRQSRPFVPVNCAAIPSELLESELFGHMKGAFTGAHIARKGLIETAEGGTLFLDEIADVPLFLQAKLLRVLQEKEVWPVGGREGIKVDLRFIAATNQELWRRVEGGAFREDLYFRLAVIRIQLPPLRERLEDIPLLVDHSLKKYAEISGKEIRGVSEGALALLLRRPWRGNVREMENIIEAAVALARGPILSLDDLSPLLSGEALTDAGEACPSLEELEKAHISQVLQQSGGNLTKAAALLGISRKTLYRKKKQYGMDSVSS</sequence>
<dbReference type="InterPro" id="IPR027417">
    <property type="entry name" value="P-loop_NTPase"/>
</dbReference>
<dbReference type="Gene3D" id="1.10.8.60">
    <property type="match status" value="1"/>
</dbReference>
<evidence type="ECO:0000313" key="10">
    <source>
        <dbReference type="EMBL" id="MBI2877542.1"/>
    </source>
</evidence>
<evidence type="ECO:0000256" key="2">
    <source>
        <dbReference type="ARBA" id="ARBA00022741"/>
    </source>
</evidence>
<keyword evidence="5" id="KW-0805">Transcription regulation</keyword>
<feature type="domain" description="Response regulatory" evidence="9">
    <location>
        <begin position="5"/>
        <end position="119"/>
    </location>
</feature>
<gene>
    <name evidence="10" type="ORF">HYY20_11735</name>
</gene>
<dbReference type="InterPro" id="IPR001789">
    <property type="entry name" value="Sig_transdc_resp-reg_receiver"/>
</dbReference>
<keyword evidence="4" id="KW-0902">Two-component regulatory system</keyword>
<dbReference type="Pfam" id="PF00158">
    <property type="entry name" value="Sigma54_activat"/>
    <property type="match status" value="1"/>
</dbReference>
<dbReference type="Pfam" id="PF25601">
    <property type="entry name" value="AAA_lid_14"/>
    <property type="match status" value="1"/>
</dbReference>
<dbReference type="Proteomes" id="UP000769766">
    <property type="component" value="Unassembled WGS sequence"/>
</dbReference>
<dbReference type="PANTHER" id="PTHR32071:SF119">
    <property type="entry name" value="SIGMA L-DEPENDENT TRANSCRIPTIONAL REGULATOR YPLP-RELATED"/>
    <property type="match status" value="1"/>
</dbReference>
<evidence type="ECO:0000313" key="11">
    <source>
        <dbReference type="Proteomes" id="UP000769766"/>
    </source>
</evidence>
<reference evidence="10" key="1">
    <citation type="submission" date="2020-07" db="EMBL/GenBank/DDBJ databases">
        <title>Huge and variable diversity of episymbiotic CPR bacteria and DPANN archaea in groundwater ecosystems.</title>
        <authorList>
            <person name="He C.Y."/>
            <person name="Keren R."/>
            <person name="Whittaker M."/>
            <person name="Farag I.F."/>
            <person name="Doudna J."/>
            <person name="Cate J.H.D."/>
            <person name="Banfield J.F."/>
        </authorList>
    </citation>
    <scope>NUCLEOTIDE SEQUENCE</scope>
    <source>
        <strain evidence="10">NC_groundwater_672_Ag_B-0.1um_62_36</strain>
    </source>
</reference>
<evidence type="ECO:0000259" key="9">
    <source>
        <dbReference type="PROSITE" id="PS50110"/>
    </source>
</evidence>
<proteinExistence type="predicted"/>
<comment type="caution">
    <text evidence="10">The sequence shown here is derived from an EMBL/GenBank/DDBJ whole genome shotgun (WGS) entry which is preliminary data.</text>
</comment>
<dbReference type="Pfam" id="PF02954">
    <property type="entry name" value="HTH_8"/>
    <property type="match status" value="1"/>
</dbReference>
<name>A0A932FXM7_UNCTE</name>
<dbReference type="Gene3D" id="3.40.50.300">
    <property type="entry name" value="P-loop containing nucleotide triphosphate hydrolases"/>
    <property type="match status" value="1"/>
</dbReference>
<keyword evidence="1 7" id="KW-0597">Phosphoprotein</keyword>
<protein>
    <submittedName>
        <fullName evidence="10">Sigma-54-dependent Fis family transcriptional regulator</fullName>
    </submittedName>
</protein>
<keyword evidence="3" id="KW-0067">ATP-binding</keyword>
<feature type="modified residue" description="4-aspartylphosphate" evidence="7">
    <location>
        <position position="54"/>
    </location>
</feature>
<evidence type="ECO:0000256" key="7">
    <source>
        <dbReference type="PROSITE-ProRule" id="PRU00169"/>
    </source>
</evidence>
<dbReference type="SUPFAM" id="SSF46689">
    <property type="entry name" value="Homeodomain-like"/>
    <property type="match status" value="1"/>
</dbReference>
<evidence type="ECO:0000256" key="5">
    <source>
        <dbReference type="ARBA" id="ARBA00023015"/>
    </source>
</evidence>
<evidence type="ECO:0000256" key="4">
    <source>
        <dbReference type="ARBA" id="ARBA00023012"/>
    </source>
</evidence>
<dbReference type="PROSITE" id="PS50045">
    <property type="entry name" value="SIGMA54_INTERACT_4"/>
    <property type="match status" value="1"/>
</dbReference>
<organism evidence="10 11">
    <name type="scientific">Tectimicrobiota bacterium</name>
    <dbReference type="NCBI Taxonomy" id="2528274"/>
    <lineage>
        <taxon>Bacteria</taxon>
        <taxon>Pseudomonadati</taxon>
        <taxon>Nitrospinota/Tectimicrobiota group</taxon>
        <taxon>Candidatus Tectimicrobiota</taxon>
    </lineage>
</organism>
<dbReference type="InterPro" id="IPR002078">
    <property type="entry name" value="Sigma_54_int"/>
</dbReference>
<dbReference type="CDD" id="cd00009">
    <property type="entry name" value="AAA"/>
    <property type="match status" value="1"/>
</dbReference>
<feature type="domain" description="Sigma-54 factor interaction" evidence="8">
    <location>
        <begin position="144"/>
        <end position="373"/>
    </location>
</feature>
<dbReference type="Pfam" id="PF00072">
    <property type="entry name" value="Response_reg"/>
    <property type="match status" value="1"/>
</dbReference>
<dbReference type="GO" id="GO:0000160">
    <property type="term" value="P:phosphorelay signal transduction system"/>
    <property type="evidence" value="ECO:0007669"/>
    <property type="project" value="UniProtKB-KW"/>
</dbReference>
<dbReference type="InterPro" id="IPR002197">
    <property type="entry name" value="HTH_Fis"/>
</dbReference>
<dbReference type="PROSITE" id="PS00675">
    <property type="entry name" value="SIGMA54_INTERACT_1"/>
    <property type="match status" value="1"/>
</dbReference>
<dbReference type="PRINTS" id="PR01590">
    <property type="entry name" value="HTHFIS"/>
</dbReference>
<dbReference type="FunFam" id="3.40.50.2300:FF:000018">
    <property type="entry name" value="DNA-binding transcriptional regulator NtrC"/>
    <property type="match status" value="1"/>
</dbReference>
<dbReference type="InterPro" id="IPR025943">
    <property type="entry name" value="Sigma_54_int_dom_ATP-bd_2"/>
</dbReference>
<dbReference type="SMART" id="SM00382">
    <property type="entry name" value="AAA"/>
    <property type="match status" value="1"/>
</dbReference>
<dbReference type="Gene3D" id="1.10.10.60">
    <property type="entry name" value="Homeodomain-like"/>
    <property type="match status" value="1"/>
</dbReference>
<dbReference type="InterPro" id="IPR025662">
    <property type="entry name" value="Sigma_54_int_dom_ATP-bd_1"/>
</dbReference>